<evidence type="ECO:0000313" key="4">
    <source>
        <dbReference type="Proteomes" id="UP000249390"/>
    </source>
</evidence>
<accession>A0A328DWL9</accession>
<dbReference type="PANTHER" id="PTHR23272:SF161">
    <property type="entry name" value="ZINC FINGER BED DOMAIN-CONTAINING PROTEIN RICESLEEPER 1-LIKE"/>
    <property type="match status" value="1"/>
</dbReference>
<protein>
    <recommendedName>
        <fullName evidence="2">HAT C-terminal dimerisation domain-containing protein</fullName>
    </recommendedName>
</protein>
<proteinExistence type="predicted"/>
<feature type="compositionally biased region" description="Low complexity" evidence="1">
    <location>
        <begin position="85"/>
        <end position="108"/>
    </location>
</feature>
<reference evidence="3 4" key="1">
    <citation type="submission" date="2018-06" db="EMBL/GenBank/DDBJ databases">
        <title>The Genome of Cuscuta australis (Dodder) Provides Insight into the Evolution of Plant Parasitism.</title>
        <authorList>
            <person name="Liu H."/>
        </authorList>
    </citation>
    <scope>NUCLEOTIDE SEQUENCE [LARGE SCALE GENOMIC DNA]</scope>
    <source>
        <strain evidence="4">cv. Yunnan</strain>
        <tissue evidence="3">Vines</tissue>
    </source>
</reference>
<dbReference type="SUPFAM" id="SSF53098">
    <property type="entry name" value="Ribonuclease H-like"/>
    <property type="match status" value="1"/>
</dbReference>
<evidence type="ECO:0000259" key="2">
    <source>
        <dbReference type="Pfam" id="PF05699"/>
    </source>
</evidence>
<feature type="region of interest" description="Disordered" evidence="1">
    <location>
        <begin position="67"/>
        <end position="112"/>
    </location>
</feature>
<evidence type="ECO:0000256" key="1">
    <source>
        <dbReference type="SAM" id="MobiDB-lite"/>
    </source>
</evidence>
<dbReference type="Pfam" id="PF05699">
    <property type="entry name" value="Dimer_Tnp_hAT"/>
    <property type="match status" value="1"/>
</dbReference>
<dbReference type="InterPro" id="IPR008906">
    <property type="entry name" value="HATC_C_dom"/>
</dbReference>
<feature type="compositionally biased region" description="Polar residues" evidence="1">
    <location>
        <begin position="67"/>
        <end position="76"/>
    </location>
</feature>
<dbReference type="PANTHER" id="PTHR23272">
    <property type="entry name" value="BED FINGER-RELATED"/>
    <property type="match status" value="1"/>
</dbReference>
<name>A0A328DWL9_9ASTE</name>
<dbReference type="Proteomes" id="UP000249390">
    <property type="component" value="Unassembled WGS sequence"/>
</dbReference>
<dbReference type="InterPro" id="IPR012337">
    <property type="entry name" value="RNaseH-like_sf"/>
</dbReference>
<gene>
    <name evidence="3" type="ORF">DM860_000901</name>
</gene>
<organism evidence="3 4">
    <name type="scientific">Cuscuta australis</name>
    <dbReference type="NCBI Taxonomy" id="267555"/>
    <lineage>
        <taxon>Eukaryota</taxon>
        <taxon>Viridiplantae</taxon>
        <taxon>Streptophyta</taxon>
        <taxon>Embryophyta</taxon>
        <taxon>Tracheophyta</taxon>
        <taxon>Spermatophyta</taxon>
        <taxon>Magnoliopsida</taxon>
        <taxon>eudicotyledons</taxon>
        <taxon>Gunneridae</taxon>
        <taxon>Pentapetalae</taxon>
        <taxon>asterids</taxon>
        <taxon>lamiids</taxon>
        <taxon>Solanales</taxon>
        <taxon>Convolvulaceae</taxon>
        <taxon>Cuscuteae</taxon>
        <taxon>Cuscuta</taxon>
        <taxon>Cuscuta subgen. Grammica</taxon>
        <taxon>Cuscuta sect. Cleistogrammica</taxon>
    </lineage>
</organism>
<keyword evidence="4" id="KW-1185">Reference proteome</keyword>
<evidence type="ECO:0000313" key="3">
    <source>
        <dbReference type="EMBL" id="RAL48581.1"/>
    </source>
</evidence>
<dbReference type="AlphaFoldDB" id="A0A328DWL9"/>
<sequence length="398" mass="43770">MTERELLPTTRIVVMLMKFFFNNHTIDLGESLGNYLVKQRQCLHGHAPELLVTTLCSHGRVEEALRHSSTGAHGSNGNFGGSLVSGQRGSSSSGSSSHHNHSSRSFQQSRRHSGPSGSCQFCAIPGHDIKVCCKLSRLLRDHGLQTTPPSGFGVSPPVAHATTATSDGVGVDTVPVRYPDRQQYRRYPPLYCWPGRSTGSGNQYHCQRLENLDWDGEPTPHSNDVDEEVGISRVIRYCIRRNNTSSAPKSKKGFKGIVGGLLAKKGKRAQPSTSSSSIIVSSHNELAMYQGVPCDYNDVEFGVLGWWKRNEHMFPCLGMLARQVLSIPVSTVAVEREFSAGGNILTDYQSSLNAESLETLVCNQDWVLARRRAQESVYEFNSEHYMNATTNGSPSSKE</sequence>
<dbReference type="GO" id="GO:0046983">
    <property type="term" value="F:protein dimerization activity"/>
    <property type="evidence" value="ECO:0007669"/>
    <property type="project" value="InterPro"/>
</dbReference>
<dbReference type="EMBL" id="NQVE01000097">
    <property type="protein sequence ID" value="RAL48581.1"/>
    <property type="molecule type" value="Genomic_DNA"/>
</dbReference>
<feature type="domain" description="HAT C-terminal dimerisation" evidence="2">
    <location>
        <begin position="294"/>
        <end position="367"/>
    </location>
</feature>
<comment type="caution">
    <text evidence="3">The sequence shown here is derived from an EMBL/GenBank/DDBJ whole genome shotgun (WGS) entry which is preliminary data.</text>
</comment>